<dbReference type="CDD" id="cd00761">
    <property type="entry name" value="Glyco_tranf_GTA_type"/>
    <property type="match status" value="1"/>
</dbReference>
<evidence type="ECO:0000259" key="1">
    <source>
        <dbReference type="Pfam" id="PF00535"/>
    </source>
</evidence>
<accession>A0A382U5Z4</accession>
<dbReference type="AlphaFoldDB" id="A0A382U5Z4"/>
<reference evidence="2" key="1">
    <citation type="submission" date="2018-05" db="EMBL/GenBank/DDBJ databases">
        <authorList>
            <person name="Lanie J.A."/>
            <person name="Ng W.-L."/>
            <person name="Kazmierczak K.M."/>
            <person name="Andrzejewski T.M."/>
            <person name="Davidsen T.M."/>
            <person name="Wayne K.J."/>
            <person name="Tettelin H."/>
            <person name="Glass J.I."/>
            <person name="Rusch D."/>
            <person name="Podicherti R."/>
            <person name="Tsui H.-C.T."/>
            <person name="Winkler M.E."/>
        </authorList>
    </citation>
    <scope>NUCLEOTIDE SEQUENCE</scope>
</reference>
<feature type="non-terminal residue" evidence="2">
    <location>
        <position position="186"/>
    </location>
</feature>
<name>A0A382U5Z4_9ZZZZ</name>
<dbReference type="SUPFAM" id="SSF53448">
    <property type="entry name" value="Nucleotide-diphospho-sugar transferases"/>
    <property type="match status" value="1"/>
</dbReference>
<organism evidence="2">
    <name type="scientific">marine metagenome</name>
    <dbReference type="NCBI Taxonomy" id="408172"/>
    <lineage>
        <taxon>unclassified sequences</taxon>
        <taxon>metagenomes</taxon>
        <taxon>ecological metagenomes</taxon>
    </lineage>
</organism>
<dbReference type="Gene3D" id="3.90.550.10">
    <property type="entry name" value="Spore Coat Polysaccharide Biosynthesis Protein SpsA, Chain A"/>
    <property type="match status" value="1"/>
</dbReference>
<sequence length="186" mass="21428">MEYIILTNTFRRSIDLVERSLKSSLNQKIEPRKVILIDQNDPPLKLSKELKENPLLEIQYVNTKSVSIARNLAKKPACDWYVFCDDDGYMNEDYSEVLEKVLSTNNYLDIVAGSIVRDDNFEFYSPRHAISGNLNNFRFTKLLMGSNFAVKEKVFHDLGGFDEEFGIGGKWGSGEETDFAWKAYFN</sequence>
<feature type="domain" description="Glycosyltransferase 2-like" evidence="1">
    <location>
        <begin position="9"/>
        <end position="139"/>
    </location>
</feature>
<dbReference type="InterPro" id="IPR001173">
    <property type="entry name" value="Glyco_trans_2-like"/>
</dbReference>
<dbReference type="Pfam" id="PF00535">
    <property type="entry name" value="Glycos_transf_2"/>
    <property type="match status" value="1"/>
</dbReference>
<evidence type="ECO:0000313" key="2">
    <source>
        <dbReference type="EMBL" id="SVD29663.1"/>
    </source>
</evidence>
<dbReference type="InterPro" id="IPR029044">
    <property type="entry name" value="Nucleotide-diphossugar_trans"/>
</dbReference>
<protein>
    <recommendedName>
        <fullName evidence="1">Glycosyltransferase 2-like domain-containing protein</fullName>
    </recommendedName>
</protein>
<proteinExistence type="predicted"/>
<dbReference type="EMBL" id="UINC01141742">
    <property type="protein sequence ID" value="SVD29663.1"/>
    <property type="molecule type" value="Genomic_DNA"/>
</dbReference>
<gene>
    <name evidence="2" type="ORF">METZ01_LOCUS382517</name>
</gene>